<accession>A0A5S5DW45</accession>
<organism evidence="3 4">
    <name type="scientific">Tenacibaculum adriaticum</name>
    <dbReference type="NCBI Taxonomy" id="413713"/>
    <lineage>
        <taxon>Bacteria</taxon>
        <taxon>Pseudomonadati</taxon>
        <taxon>Bacteroidota</taxon>
        <taxon>Flavobacteriia</taxon>
        <taxon>Flavobacteriales</taxon>
        <taxon>Flavobacteriaceae</taxon>
        <taxon>Tenacibaculum</taxon>
    </lineage>
</organism>
<dbReference type="Pfam" id="PF13620">
    <property type="entry name" value="CarboxypepD_reg"/>
    <property type="match status" value="1"/>
</dbReference>
<evidence type="ECO:0000313" key="3">
    <source>
        <dbReference type="EMBL" id="TYP99498.1"/>
    </source>
</evidence>
<protein>
    <submittedName>
        <fullName evidence="3">Outer membrane beta-barrel protein</fullName>
    </submittedName>
</protein>
<dbReference type="OrthoDB" id="603275at2"/>
<feature type="region of interest" description="Disordered" evidence="1">
    <location>
        <begin position="357"/>
        <end position="381"/>
    </location>
</feature>
<dbReference type="SUPFAM" id="SSF49464">
    <property type="entry name" value="Carboxypeptidase regulatory domain-like"/>
    <property type="match status" value="1"/>
</dbReference>
<keyword evidence="2" id="KW-0732">Signal</keyword>
<comment type="caution">
    <text evidence="3">The sequence shown here is derived from an EMBL/GenBank/DDBJ whole genome shotgun (WGS) entry which is preliminary data.</text>
</comment>
<reference evidence="3 4" key="1">
    <citation type="submission" date="2019-07" db="EMBL/GenBank/DDBJ databases">
        <title>Genomic Encyclopedia of Type Strains, Phase IV (KMG-IV): sequencing the most valuable type-strain genomes for metagenomic binning, comparative biology and taxonomic classification.</title>
        <authorList>
            <person name="Goeker M."/>
        </authorList>
    </citation>
    <scope>NUCLEOTIDE SEQUENCE [LARGE SCALE GENOMIC DNA]</scope>
    <source>
        <strain evidence="3 4">DSM 18961</strain>
    </source>
</reference>
<gene>
    <name evidence="3" type="ORF">C7447_10198</name>
</gene>
<feature type="signal peptide" evidence="2">
    <location>
        <begin position="1"/>
        <end position="18"/>
    </location>
</feature>
<proteinExistence type="predicted"/>
<dbReference type="Gene3D" id="2.60.40.1120">
    <property type="entry name" value="Carboxypeptidase-like, regulatory domain"/>
    <property type="match status" value="1"/>
</dbReference>
<evidence type="ECO:0000313" key="4">
    <source>
        <dbReference type="Proteomes" id="UP000323136"/>
    </source>
</evidence>
<keyword evidence="4" id="KW-1185">Reference proteome</keyword>
<dbReference type="InterPro" id="IPR008969">
    <property type="entry name" value="CarboxyPept-like_regulatory"/>
</dbReference>
<dbReference type="AlphaFoldDB" id="A0A5S5DW45"/>
<dbReference type="Proteomes" id="UP000323136">
    <property type="component" value="Unassembled WGS sequence"/>
</dbReference>
<evidence type="ECO:0000256" key="1">
    <source>
        <dbReference type="SAM" id="MobiDB-lite"/>
    </source>
</evidence>
<feature type="chain" id="PRO_5024455294" evidence="2">
    <location>
        <begin position="19"/>
        <end position="909"/>
    </location>
</feature>
<dbReference type="RefSeq" id="WP_148868219.1">
    <property type="nucleotide sequence ID" value="NZ_VNIA01000001.1"/>
</dbReference>
<dbReference type="EMBL" id="VNIA01000001">
    <property type="protein sequence ID" value="TYP99498.1"/>
    <property type="molecule type" value="Genomic_DNA"/>
</dbReference>
<sequence length="909" mass="103097">MKKLLLLAVIMIANITNAQIKLSGVVKDSTGNPLEMANLIAINNNTKKLDSYGFTDSYGNYKLNLKKNATYSIKASYVGMKTSDLTIVTQESDLLKDIILELDETLDEVEIISKMPVTVKGDTIVYNADSFKSGTEKKLGDVLKKLPGVEVNDDGEIQVEGKTVKKVMVEGKDFFDGDSKLAVKNIPANAIDKVEVLKNHSEVSQMSRVTDNEDNIVINLKLKEGKKNFWFGEVVAGVGLGMQDERYLVHPKLFYYNPKYSVNVISDFNNIGEIPFTRRDYFKFTGGFRGGGGRGTSFNVASSDIGFLTMRNDKAKEIETRFGAVNFSYSPKQNWDLSGFAIYSGTNTDMEENTTRNYINPEENNPDAIETETTQSSTNQKSNLGLIKLSSSYKKNENNQFDYDIFIKVSDQNEYQNFTSNRITVNGANTTVPIDEVSSQNPFSISQNANYYYTLNDKNIFSFEAQHLWQNEDPFYNAKLAELSFADQLGLTSPQTLFDVSQNKRVKTNKLDVKIDYYYVLNAKSNLNFSLGSTLSTQQFNSDVFQVLDNGNQQNINNTNVINDVEYTFNDYFGGLHYKFITGIFTFDQGFTLHQYSAENIQLGTSFDNNFTKLLPDASIKVALKKSETLRLNYSQQVSFTDINSVAEGYVFNNYNRLYSGNRELESALSHNISLSYFSFNMFNYTNVFANINYNKRIDAVKGLTEFNGVDQTSTSINSVFPDESISANANFQKSYRKFKLSLGGNVGYSKSNNLFFSSETNTNENRESNSFTQLYRTRLSSNFRDAPNFDVGYNVSINKYDQGGNINTFTTHSPFINFDAFITNDLVFNTKYTYNNYRNEEKTLNTYSFWDADLTYQKKDSKWEYKIGMTNLLNTKSLNQDDTNTIFNSTSAYIIQPRYATFSVKYNL</sequence>
<dbReference type="SUPFAM" id="SSF56935">
    <property type="entry name" value="Porins"/>
    <property type="match status" value="1"/>
</dbReference>
<feature type="compositionally biased region" description="Polar residues" evidence="1">
    <location>
        <begin position="371"/>
        <end position="381"/>
    </location>
</feature>
<name>A0A5S5DW45_9FLAO</name>
<evidence type="ECO:0000256" key="2">
    <source>
        <dbReference type="SAM" id="SignalP"/>
    </source>
</evidence>